<dbReference type="Gene3D" id="3.40.710.10">
    <property type="entry name" value="DD-peptidase/beta-lactamase superfamily"/>
    <property type="match status" value="1"/>
</dbReference>
<proteinExistence type="predicted"/>
<dbReference type="GO" id="GO:0016787">
    <property type="term" value="F:hydrolase activity"/>
    <property type="evidence" value="ECO:0007669"/>
    <property type="project" value="UniProtKB-KW"/>
</dbReference>
<evidence type="ECO:0000259" key="1">
    <source>
        <dbReference type="Pfam" id="PF00144"/>
    </source>
</evidence>
<dbReference type="Proteomes" id="UP000317572">
    <property type="component" value="Chromosome"/>
</dbReference>
<evidence type="ECO:0000313" key="2">
    <source>
        <dbReference type="EMBL" id="QDL32242.1"/>
    </source>
</evidence>
<dbReference type="SUPFAM" id="SSF56601">
    <property type="entry name" value="beta-lactamase/transpeptidase-like"/>
    <property type="match status" value="1"/>
</dbReference>
<gene>
    <name evidence="2" type="ORF">EGO53_10730</name>
</gene>
<dbReference type="AlphaFoldDB" id="A0A515CVP7"/>
<feature type="domain" description="Beta-lactamase-related" evidence="1">
    <location>
        <begin position="17"/>
        <end position="367"/>
    </location>
</feature>
<dbReference type="InterPro" id="IPR001466">
    <property type="entry name" value="Beta-lactam-related"/>
</dbReference>
<name>A0A515CVP7_SERLI</name>
<dbReference type="PANTHER" id="PTHR43283">
    <property type="entry name" value="BETA-LACTAMASE-RELATED"/>
    <property type="match status" value="1"/>
</dbReference>
<dbReference type="RefSeq" id="WP_142815261.1">
    <property type="nucleotide sequence ID" value="NZ_CP033893.1"/>
</dbReference>
<dbReference type="PANTHER" id="PTHR43283:SF3">
    <property type="entry name" value="BETA-LACTAMASE FAMILY PROTEIN (AFU_ORTHOLOGUE AFUA_5G07500)"/>
    <property type="match status" value="1"/>
</dbReference>
<sequence length="388" mass="42012">MSIADQSLAKRVQGVSQQAIDEGRIVGSVVLVARHGRVVYANASGYADREQKKPMRRETQFRLSSVSKPYITLAAMRMVEQQKLGLDDTVSRWLPWFTPALADGVRPPIKIRHLLSHTAGLDYRLSQPAEGPYHRLGIKDGMELSSLTLEQNLRLLAQADLLAEPGSEFRYSLAIDVLGAVLEQVAGEPLPQVFNHWVAQPLGLRNTGFYTTDVDNLATAYHDTAAQPEPIRDGMLLTLPEGFGFEIELAPSRALDAQAYPSGGAGMVGDADDVLQLVETLRTGKEGILQPATAALMRQAHVGSHAETQGPGWGFGFGGAVLEDAQLAATPQHNGTLQWGGVYGHSWFYDPQAAISVVALTNTAFEGMSGLYPQQIRDAVYGTNAPTR</sequence>
<reference evidence="2 3" key="1">
    <citation type="submission" date="2018-11" db="EMBL/GenBank/DDBJ databases">
        <title>The first complete genome of Serratia liquefaciens isolated from metalophyte plant revel distinctness adaptive mechanisms in an extreme habitat.</title>
        <authorList>
            <person name="Caneschi W.L."/>
            <person name="Sanchez A.B."/>
            <person name="Felestrino E.B."/>
            <person name="Assis R.A.B."/>
            <person name="Lemes C.G.C."/>
            <person name="Cordeiro I.F."/>
            <person name="Fonseca N.P."/>
            <person name="Villa M."/>
            <person name="Vieira I.T."/>
            <person name="Moraes L.A."/>
            <person name="Kamino L.H.Y."/>
            <person name="do Carmo F."/>
            <person name="Garcia C.M."/>
            <person name="Almeida N.F."/>
            <person name="Silva R.S."/>
            <person name="Ferro J.A."/>
            <person name="Ferro M.I.T."/>
            <person name="Varani A.M."/>
            <person name="Ferreira R.M."/>
            <person name="dos Santos V.L."/>
            <person name="Silva U.C."/>
            <person name="Setubal J.C."/>
            <person name="Moreira L.M."/>
        </authorList>
    </citation>
    <scope>NUCLEOTIDE SEQUENCE [LARGE SCALE GENOMIC DNA]</scope>
    <source>
        <strain evidence="2 3">FG3</strain>
    </source>
</reference>
<accession>A0A515CVP7</accession>
<dbReference type="EMBL" id="CP033893">
    <property type="protein sequence ID" value="QDL32242.1"/>
    <property type="molecule type" value="Genomic_DNA"/>
</dbReference>
<protein>
    <submittedName>
        <fullName evidence="2">Class A beta-lactamase-related serine hydrolase</fullName>
    </submittedName>
</protein>
<dbReference type="InterPro" id="IPR012338">
    <property type="entry name" value="Beta-lactam/transpept-like"/>
</dbReference>
<dbReference type="STRING" id="614.XJ20_12200"/>
<evidence type="ECO:0000313" key="3">
    <source>
        <dbReference type="Proteomes" id="UP000317572"/>
    </source>
</evidence>
<dbReference type="InterPro" id="IPR050789">
    <property type="entry name" value="Diverse_Enzym_Activities"/>
</dbReference>
<keyword evidence="2" id="KW-0378">Hydrolase</keyword>
<organism evidence="2 3">
    <name type="scientific">Serratia liquefaciens</name>
    <dbReference type="NCBI Taxonomy" id="614"/>
    <lineage>
        <taxon>Bacteria</taxon>
        <taxon>Pseudomonadati</taxon>
        <taxon>Pseudomonadota</taxon>
        <taxon>Gammaproteobacteria</taxon>
        <taxon>Enterobacterales</taxon>
        <taxon>Yersiniaceae</taxon>
        <taxon>Serratia</taxon>
    </lineage>
</organism>
<dbReference type="Pfam" id="PF00144">
    <property type="entry name" value="Beta-lactamase"/>
    <property type="match status" value="1"/>
</dbReference>